<gene>
    <name evidence="1" type="ORF">CEE69_30835</name>
</gene>
<dbReference type="RefSeq" id="WP_099264400.1">
    <property type="nucleotide sequence ID" value="NZ_NIZW01000048.1"/>
</dbReference>
<evidence type="ECO:0000313" key="1">
    <source>
        <dbReference type="EMBL" id="PHQ31507.1"/>
    </source>
</evidence>
<dbReference type="GeneID" id="90612206"/>
<keyword evidence="2" id="KW-1185">Reference proteome</keyword>
<dbReference type="AlphaFoldDB" id="A0A2G1VXK5"/>
<protein>
    <submittedName>
        <fullName evidence="1">Uncharacterized protein</fullName>
    </submittedName>
</protein>
<reference evidence="1 2" key="1">
    <citation type="submission" date="2017-06" db="EMBL/GenBank/DDBJ databases">
        <title>Description of Rhodopirellula bahusiensis sp. nov.</title>
        <authorList>
            <person name="Kizina J."/>
            <person name="Harder J."/>
        </authorList>
    </citation>
    <scope>NUCLEOTIDE SEQUENCE [LARGE SCALE GENOMIC DNA]</scope>
    <source>
        <strain evidence="1 2">SWK21</strain>
    </source>
</reference>
<accession>A0A2G1VXK5</accession>
<name>A0A2G1VXK5_9BACT</name>
<organism evidence="1 2">
    <name type="scientific">Rhodopirellula bahusiensis</name>
    <dbReference type="NCBI Taxonomy" id="2014065"/>
    <lineage>
        <taxon>Bacteria</taxon>
        <taxon>Pseudomonadati</taxon>
        <taxon>Planctomycetota</taxon>
        <taxon>Planctomycetia</taxon>
        <taxon>Pirellulales</taxon>
        <taxon>Pirellulaceae</taxon>
        <taxon>Rhodopirellula</taxon>
    </lineage>
</organism>
<dbReference type="EMBL" id="NIZW01000048">
    <property type="protein sequence ID" value="PHQ31507.1"/>
    <property type="molecule type" value="Genomic_DNA"/>
</dbReference>
<dbReference type="OrthoDB" id="282268at2"/>
<sequence length="83" mass="9382">MTDQTNQPAAKLRSGGIEATIWANPKSEGKGFRYSVTYSRSYKVDDQWRTASNFSEIDNLKLARLALKVQDRIDELKASDKLS</sequence>
<comment type="caution">
    <text evidence="1">The sequence shown here is derived from an EMBL/GenBank/DDBJ whole genome shotgun (WGS) entry which is preliminary data.</text>
</comment>
<dbReference type="Proteomes" id="UP000225740">
    <property type="component" value="Unassembled WGS sequence"/>
</dbReference>
<proteinExistence type="predicted"/>
<evidence type="ECO:0000313" key="2">
    <source>
        <dbReference type="Proteomes" id="UP000225740"/>
    </source>
</evidence>